<keyword evidence="4" id="KW-0496">Mitochondrion</keyword>
<keyword evidence="4" id="KW-0472">Membrane</keyword>
<dbReference type="Pfam" id="PF00069">
    <property type="entry name" value="Pkinase"/>
    <property type="match status" value="1"/>
</dbReference>
<feature type="compositionally biased region" description="Polar residues" evidence="5">
    <location>
        <begin position="180"/>
        <end position="201"/>
    </location>
</feature>
<feature type="compositionally biased region" description="Polar residues" evidence="5">
    <location>
        <begin position="1421"/>
        <end position="1435"/>
    </location>
</feature>
<feature type="domain" description="Protein kinase" evidence="6">
    <location>
        <begin position="1202"/>
        <end position="1537"/>
    </location>
</feature>
<feature type="region of interest" description="Disordered" evidence="5">
    <location>
        <begin position="940"/>
        <end position="1061"/>
    </location>
</feature>
<feature type="compositionally biased region" description="Low complexity" evidence="5">
    <location>
        <begin position="405"/>
        <end position="419"/>
    </location>
</feature>
<keyword evidence="7" id="KW-0808">Transferase</keyword>
<evidence type="ECO:0000256" key="1">
    <source>
        <dbReference type="ARBA" id="ARBA00004434"/>
    </source>
</evidence>
<feature type="region of interest" description="Disordered" evidence="5">
    <location>
        <begin position="180"/>
        <end position="223"/>
    </location>
</feature>
<dbReference type="InterPro" id="IPR011009">
    <property type="entry name" value="Kinase-like_dom_sf"/>
</dbReference>
<feature type="region of interest" description="Disordered" evidence="5">
    <location>
        <begin position="597"/>
        <end position="904"/>
    </location>
</feature>
<feature type="compositionally biased region" description="Pro residues" evidence="5">
    <location>
        <begin position="782"/>
        <end position="804"/>
    </location>
</feature>
<feature type="compositionally biased region" description="Low complexity" evidence="5">
    <location>
        <begin position="844"/>
        <end position="860"/>
    </location>
</feature>
<dbReference type="SMART" id="SM00220">
    <property type="entry name" value="S_TKc"/>
    <property type="match status" value="1"/>
</dbReference>
<dbReference type="GO" id="GO:0005741">
    <property type="term" value="C:mitochondrial outer membrane"/>
    <property type="evidence" value="ECO:0007669"/>
    <property type="project" value="UniProtKB-SubCell"/>
</dbReference>
<dbReference type="SUPFAM" id="SSF56112">
    <property type="entry name" value="Protein kinase-like (PK-like)"/>
    <property type="match status" value="1"/>
</dbReference>
<dbReference type="PROSITE" id="PS50011">
    <property type="entry name" value="PROTEIN_KINASE_DOM"/>
    <property type="match status" value="1"/>
</dbReference>
<feature type="compositionally biased region" description="Basic and acidic residues" evidence="5">
    <location>
        <begin position="366"/>
        <end position="386"/>
    </location>
</feature>
<organism evidence="7 8">
    <name type="scientific">Stylophora pistillata</name>
    <name type="common">Smooth cauliflower coral</name>
    <dbReference type="NCBI Taxonomy" id="50429"/>
    <lineage>
        <taxon>Eukaryota</taxon>
        <taxon>Metazoa</taxon>
        <taxon>Cnidaria</taxon>
        <taxon>Anthozoa</taxon>
        <taxon>Hexacorallia</taxon>
        <taxon>Scleractinia</taxon>
        <taxon>Astrocoeniina</taxon>
        <taxon>Pocilloporidae</taxon>
        <taxon>Stylophora</taxon>
    </lineage>
</organism>
<evidence type="ECO:0000256" key="5">
    <source>
        <dbReference type="SAM" id="MobiDB-lite"/>
    </source>
</evidence>
<comment type="subcellular location">
    <subcellularLocation>
        <location evidence="1">Mitochondrion inner membrane</location>
        <topology evidence="1">Single-pass membrane protein</topology>
    </subcellularLocation>
    <subcellularLocation>
        <location evidence="2">Mitochondrion outer membrane</location>
        <topology evidence="2">Single-pass membrane protein</topology>
    </subcellularLocation>
</comment>
<dbReference type="GO" id="GO:0005743">
    <property type="term" value="C:mitochondrial inner membrane"/>
    <property type="evidence" value="ECO:0007669"/>
    <property type="project" value="UniProtKB-SubCell"/>
</dbReference>
<proteinExistence type="predicted"/>
<dbReference type="GO" id="GO:0004672">
    <property type="term" value="F:protein kinase activity"/>
    <property type="evidence" value="ECO:0007669"/>
    <property type="project" value="InterPro"/>
</dbReference>
<feature type="region of interest" description="Disordered" evidence="5">
    <location>
        <begin position="1104"/>
        <end position="1189"/>
    </location>
</feature>
<gene>
    <name evidence="7" type="primary">Sgk223</name>
    <name evidence="7" type="ORF">AWC38_SpisGene22446</name>
</gene>
<sequence>MSSCDNFVEQLWRKGKCANCFQSRDKHQNAVNKHEDATFTGSGTANCKPKRVVIPPQSPKNQNFEACSVENTDNLFKQERGKEGIDKGNGEKSINKSITPCTIHAIGASKDCSSTVTDFSKKAQDFKSSTVLKPRPVPRPKPRPASRAVEFSCGAVSRDENPQESADVLNGLTSFENSLGNSHAQPCNATSSEIPFESGSSILDHGEKSELENRSDTETNSETIENEVGAVELGEPKNDAEFSNVNKSDLLTLPANISIDCSTETEAADPLSTNAIENDDSSDEYVPMKSNIDLFGVESDPLHEVVRETDVLKPNCESDSDSKQMAISENRMKVACGSQIDEQSSSCVLEFRNPLCMITNKISDTRTTDLDTGESDKMNNNHDNPKKIICKSSSITEPNYVNRPSSSSSESAVSSSQDSGYENTRKSNRGNSLNNASGNGSVLVEQEVGLADISVTITPTTSDGYCVIESSGTSSSSWGSSTWDSCSTSDFHENSGEAVAAKNSLGNLNTRNDKPHLVASPKVAVNGQSIAKEKLQSSKTGPFYVNTTLKPFTKPYKVVDISAGVAVPTTETQNDAPPLPPKEKDLKKDRAEELNHIYLEPSEEVATSPEQALKNEKDKKPISKASASLNSSLSKASGSAMDKSSAVRRAPAPRPRSRIPSQFGTLPKPAPRTSRILNDTVVKVDSKEQKVVTMTPPVVSISPLPTNPPSDPPPLERRPSFTKPNQALTSPASPPPPLKDIVEPRSSENPPKNAPLSPVSPVSNQSGALGGLQNGPVKPKRSAPPPPPSASSPPPPKSPLPQPVTPVKSASPSTSQTKSQQVSSPGPSPSHQESPPVSSPSPSPSQSKSQSKSKATRSSSFTGPHDADTDTSPAKLSSPKSTIRRAFASMKKLGGKKKHRHSKTIEISAPIAVNDEVPGFLEQKEAVRRRTFSEVKPLQTEKSRLLEPNEIQSVEPFTSSPDSVLSPATAEYASSATPPSAVESSAVEEKYNKKGSPIMQTKPGIGYQNFPLSKGGDTLERPKKPPRVAKVVKPWQHNEPTPDKGTNQHEEEPTYLQPNEDEFTIKVETALANLTDAEILAEALSRVEQELLGPLPAIPRSRQVHFPSEHSDGSTTSAVGKPDLTKRPVRVVSPTLVNGSGDKGDSKSRPRLPSRPPNTKPAEQPMRERSQSLRTQVLDRQKPPALRMRSQSMTTNVLEKRYNKILKLQLQTLEEVIHSWRRELLPDPELNLSDTRWSDYELCGDALSVQCPGAVLLPVKCAVYWEGNKKLLAKVEYPLHSRTRSSEPSPNQQDMRVCEALPYHVNISRVLTHFIDHVPGDAIGQPDCDSYETLVSITDQIPCETVADFLSRTIDEHKTDPETYEKKICLLILQLLSALNHLHKDAVVHRDLKAENLYILEGELVVITNFQCALKQPRSTQPNPFISSKSTSSHFGGNPEHLPPEIVNAPKDSEQLNYEDCDTFAAGCLIYEFLHRHNPFAANPSLVKQSYDQTDLPPVPFNSRYSRGLGAIARQLLQRHPQERLSAMEAIEMLPVLLWGPKDLDDDSIDNAIGDWLETERAHTVAMIARNQIQQSCSSDDFMETYMKCQFLVDASVETISHIYQQLDLDQ</sequence>
<dbReference type="InterPro" id="IPR008271">
    <property type="entry name" value="Ser/Thr_kinase_AS"/>
</dbReference>
<comment type="caution">
    <text evidence="7">The sequence shown here is derived from an EMBL/GenBank/DDBJ whole genome shotgun (WGS) entry which is preliminary data.</text>
</comment>
<dbReference type="OrthoDB" id="5975812at2759"/>
<feature type="compositionally biased region" description="Basic residues" evidence="5">
    <location>
        <begin position="893"/>
        <end position="902"/>
    </location>
</feature>
<evidence type="ECO:0000256" key="4">
    <source>
        <dbReference type="ARBA" id="ARBA00022792"/>
    </source>
</evidence>
<keyword evidence="3" id="KW-1000">Mitochondrion outer membrane</keyword>
<keyword evidence="8" id="KW-1185">Reference proteome</keyword>
<accession>A0A2B4R9H9</accession>
<dbReference type="GO" id="GO:0005524">
    <property type="term" value="F:ATP binding"/>
    <property type="evidence" value="ECO:0007669"/>
    <property type="project" value="InterPro"/>
</dbReference>
<feature type="compositionally biased region" description="Basic and acidic residues" evidence="5">
    <location>
        <begin position="204"/>
        <end position="217"/>
    </location>
</feature>
<feature type="compositionally biased region" description="Polar residues" evidence="5">
    <location>
        <begin position="950"/>
        <end position="963"/>
    </location>
</feature>
<dbReference type="PROSITE" id="PS00108">
    <property type="entry name" value="PROTEIN_KINASE_ST"/>
    <property type="match status" value="1"/>
</dbReference>
<dbReference type="Proteomes" id="UP000225706">
    <property type="component" value="Unassembled WGS sequence"/>
</dbReference>
<dbReference type="PANTHER" id="PTHR22972">
    <property type="entry name" value="SERINE/THREONINE PROTEIN KINASE"/>
    <property type="match status" value="1"/>
</dbReference>
<name>A0A2B4R9H9_STYPI</name>
<dbReference type="Gene3D" id="1.10.510.10">
    <property type="entry name" value="Transferase(Phosphotransferase) domain 1"/>
    <property type="match status" value="1"/>
</dbReference>
<protein>
    <submittedName>
        <fullName evidence="7">Tyrosine-protein kinase</fullName>
    </submittedName>
</protein>
<reference evidence="8" key="1">
    <citation type="journal article" date="2017" name="bioRxiv">
        <title>Comparative analysis of the genomes of Stylophora pistillata and Acropora digitifera provides evidence for extensive differences between species of corals.</title>
        <authorList>
            <person name="Voolstra C.R."/>
            <person name="Li Y."/>
            <person name="Liew Y.J."/>
            <person name="Baumgarten S."/>
            <person name="Zoccola D."/>
            <person name="Flot J.-F."/>
            <person name="Tambutte S."/>
            <person name="Allemand D."/>
            <person name="Aranda M."/>
        </authorList>
    </citation>
    <scope>NUCLEOTIDE SEQUENCE [LARGE SCALE GENOMIC DNA]</scope>
</reference>
<feature type="compositionally biased region" description="Polar residues" evidence="5">
    <location>
        <begin position="870"/>
        <end position="881"/>
    </location>
</feature>
<feature type="compositionally biased region" description="Basic and acidic residues" evidence="5">
    <location>
        <begin position="1040"/>
        <end position="1052"/>
    </location>
</feature>
<keyword evidence="7" id="KW-0418">Kinase</keyword>
<keyword evidence="4" id="KW-0999">Mitochondrion inner membrane</keyword>
<dbReference type="InterPro" id="IPR051511">
    <property type="entry name" value="MitoQC_Scaffold_Kinases"/>
</dbReference>
<feature type="compositionally biased region" description="Low complexity" evidence="5">
    <location>
        <begin position="429"/>
        <end position="438"/>
    </location>
</feature>
<feature type="compositionally biased region" description="Low complexity" evidence="5">
    <location>
        <begin position="623"/>
        <end position="640"/>
    </location>
</feature>
<evidence type="ECO:0000259" key="6">
    <source>
        <dbReference type="PROSITE" id="PS50011"/>
    </source>
</evidence>
<feature type="compositionally biased region" description="Basic and acidic residues" evidence="5">
    <location>
        <begin position="1165"/>
        <end position="1182"/>
    </location>
</feature>
<feature type="compositionally biased region" description="Polar residues" evidence="5">
    <location>
        <begin position="391"/>
        <end position="404"/>
    </location>
</feature>
<dbReference type="STRING" id="50429.A0A2B4R9H9"/>
<evidence type="ECO:0000313" key="7">
    <source>
        <dbReference type="EMBL" id="PFX13463.1"/>
    </source>
</evidence>
<feature type="region of interest" description="Disordered" evidence="5">
    <location>
        <begin position="366"/>
        <end position="438"/>
    </location>
</feature>
<evidence type="ECO:0000313" key="8">
    <source>
        <dbReference type="Proteomes" id="UP000225706"/>
    </source>
</evidence>
<feature type="region of interest" description="Disordered" evidence="5">
    <location>
        <begin position="126"/>
        <end position="165"/>
    </location>
</feature>
<feature type="compositionally biased region" description="Low complexity" evidence="5">
    <location>
        <begin position="805"/>
        <end position="836"/>
    </location>
</feature>
<dbReference type="PANTHER" id="PTHR22972:SF8">
    <property type="entry name" value="PROTEIN KINASE DOMAIN-CONTAINING PROTEIN"/>
    <property type="match status" value="1"/>
</dbReference>
<feature type="region of interest" description="Disordered" evidence="5">
    <location>
        <begin position="1421"/>
        <end position="1442"/>
    </location>
</feature>
<dbReference type="InterPro" id="IPR000719">
    <property type="entry name" value="Prot_kinase_dom"/>
</dbReference>
<evidence type="ECO:0000256" key="2">
    <source>
        <dbReference type="ARBA" id="ARBA00004572"/>
    </source>
</evidence>
<evidence type="ECO:0000256" key="3">
    <source>
        <dbReference type="ARBA" id="ARBA00022787"/>
    </source>
</evidence>
<dbReference type="EMBL" id="LSMT01000972">
    <property type="protein sequence ID" value="PFX13463.1"/>
    <property type="molecule type" value="Genomic_DNA"/>
</dbReference>